<proteinExistence type="predicted"/>
<sequence length="697" mass="76302">MGDEEQWEDDGEAEEEDANDWRVAQIVAVALERQASWHQEKRRLRPPPFADDKVEGSESMLSAFADELDHNVGIRDFVNVTYMQTKVSASCLVVAGIYLDRVRLLLRVEDEDEFSSCRLLFLVALMTATEHFDTAKNAAKPCPMATWASAGNISEERLTQLQSLFQTGITGLKFVVTEEQYEAKLSALIQRALASPQKGEGDESVQTLSSSFKKLNAADSIEKLEIVEALQDCPLFQHLPSELIPVICKKPKVWTVKPGDTVAEIGEKMQTPGILVVVYGSLGATNKGGSTRFLEKSACYYEPSVYVHTATSEFTDMLVDLGMGALRDLRLPHAERLVAAEESKLVEIPASQLFDLLSMYPRMMHNSDLLGIESLQTCAANGLEGASQALALLDAVHPLLPTGLLKGVAADDVRTIEGLIQRSKIVTCPVGKYLVRQGQQGDSFFIVTRGLLNCNVNGQTVRQFGPRQIFGEVALVSRFQGKWTERLPEHMHTEWVGVTMGKLSVRTADIMCVEEASVLEITPSEMAQVFETSPQVFNNLFERARGRLLEAVANDSHDARALMQQGHNRTRDLRSAAPGRIRGAASPHPHGAGGVSPHSIKNSSPPDRSSPQSPLVDRRQRGAGFPGSPVASMAAVGRRRFRGAASDSPESRWRERVSGSPPPPRGHSGVGLRSRPRPGGHSDTFDDAHLVGVDEDQ</sequence>
<accession>A0A7S0UZP0</accession>
<evidence type="ECO:0000256" key="1">
    <source>
        <dbReference type="SAM" id="MobiDB-lite"/>
    </source>
</evidence>
<dbReference type="SUPFAM" id="SSF51206">
    <property type="entry name" value="cAMP-binding domain-like"/>
    <property type="match status" value="2"/>
</dbReference>
<dbReference type="InterPro" id="IPR014710">
    <property type="entry name" value="RmlC-like_jellyroll"/>
</dbReference>
<dbReference type="PROSITE" id="PS50042">
    <property type="entry name" value="CNMP_BINDING_3"/>
    <property type="match status" value="1"/>
</dbReference>
<feature type="domain" description="Cyclic nucleotide-binding" evidence="2">
    <location>
        <begin position="404"/>
        <end position="476"/>
    </location>
</feature>
<dbReference type="Gene3D" id="2.60.120.10">
    <property type="entry name" value="Jelly Rolls"/>
    <property type="match status" value="2"/>
</dbReference>
<dbReference type="CDD" id="cd00038">
    <property type="entry name" value="CAP_ED"/>
    <property type="match status" value="1"/>
</dbReference>
<dbReference type="InterPro" id="IPR000595">
    <property type="entry name" value="cNMP-bd_dom"/>
</dbReference>
<dbReference type="AlphaFoldDB" id="A0A7S0UZP0"/>
<feature type="region of interest" description="Disordered" evidence="1">
    <location>
        <begin position="579"/>
        <end position="697"/>
    </location>
</feature>
<evidence type="ECO:0000259" key="2">
    <source>
        <dbReference type="PROSITE" id="PS50042"/>
    </source>
</evidence>
<name>A0A7S0UZP0_9CRYP</name>
<evidence type="ECO:0000313" key="3">
    <source>
        <dbReference type="EMBL" id="CAD8776322.1"/>
    </source>
</evidence>
<gene>
    <name evidence="3" type="ORF">HTEP1355_LOCUS383</name>
</gene>
<dbReference type="Pfam" id="PF00027">
    <property type="entry name" value="cNMP_binding"/>
    <property type="match status" value="1"/>
</dbReference>
<dbReference type="CDD" id="cd20557">
    <property type="entry name" value="CYCLIN_ScPCL1-like"/>
    <property type="match status" value="1"/>
</dbReference>
<dbReference type="InterPro" id="IPR018490">
    <property type="entry name" value="cNMP-bd_dom_sf"/>
</dbReference>
<dbReference type="PROSITE" id="PS00888">
    <property type="entry name" value="CNMP_BINDING_1"/>
    <property type="match status" value="1"/>
</dbReference>
<dbReference type="SMART" id="SM00100">
    <property type="entry name" value="cNMP"/>
    <property type="match status" value="1"/>
</dbReference>
<protein>
    <recommendedName>
        <fullName evidence="2">Cyclic nucleotide-binding domain-containing protein</fullName>
    </recommendedName>
</protein>
<dbReference type="EMBL" id="HBFN01000575">
    <property type="protein sequence ID" value="CAD8776322.1"/>
    <property type="molecule type" value="Transcribed_RNA"/>
</dbReference>
<reference evidence="3" key="1">
    <citation type="submission" date="2021-01" db="EMBL/GenBank/DDBJ databases">
        <authorList>
            <person name="Corre E."/>
            <person name="Pelletier E."/>
            <person name="Niang G."/>
            <person name="Scheremetjew M."/>
            <person name="Finn R."/>
            <person name="Kale V."/>
            <person name="Holt S."/>
            <person name="Cochrane G."/>
            <person name="Meng A."/>
            <person name="Brown T."/>
            <person name="Cohen L."/>
        </authorList>
    </citation>
    <scope>NUCLEOTIDE SEQUENCE</scope>
    <source>
        <strain evidence="3">CCMP443</strain>
    </source>
</reference>
<organism evidence="3">
    <name type="scientific">Hemiselmis tepida</name>
    <dbReference type="NCBI Taxonomy" id="464990"/>
    <lineage>
        <taxon>Eukaryota</taxon>
        <taxon>Cryptophyceae</taxon>
        <taxon>Cryptomonadales</taxon>
        <taxon>Hemiselmidaceae</taxon>
        <taxon>Hemiselmis</taxon>
    </lineage>
</organism>
<dbReference type="PRINTS" id="PR00103">
    <property type="entry name" value="CAMPKINASE"/>
</dbReference>
<dbReference type="InterPro" id="IPR018488">
    <property type="entry name" value="cNMP-bd_CS"/>
</dbReference>
<feature type="compositionally biased region" description="Low complexity" evidence="1">
    <location>
        <begin position="603"/>
        <end position="614"/>
    </location>
</feature>
<dbReference type="Gene3D" id="1.10.472.10">
    <property type="entry name" value="Cyclin-like"/>
    <property type="match status" value="1"/>
</dbReference>